<dbReference type="GO" id="GO:0003700">
    <property type="term" value="F:DNA-binding transcription factor activity"/>
    <property type="evidence" value="ECO:0007669"/>
    <property type="project" value="InterPro"/>
</dbReference>
<dbReference type="NCBIfam" id="NF007528">
    <property type="entry name" value="PRK10141.1"/>
    <property type="match status" value="1"/>
</dbReference>
<dbReference type="Gene3D" id="1.10.10.10">
    <property type="entry name" value="Winged helix-like DNA-binding domain superfamily/Winged helix DNA-binding domain"/>
    <property type="match status" value="1"/>
</dbReference>
<name>A0A839UPH5_9GAMM</name>
<dbReference type="Pfam" id="PF01022">
    <property type="entry name" value="HTH_5"/>
    <property type="match status" value="1"/>
</dbReference>
<dbReference type="SUPFAM" id="SSF46785">
    <property type="entry name" value="Winged helix' DNA-binding domain"/>
    <property type="match status" value="1"/>
</dbReference>
<reference evidence="6 7" key="1">
    <citation type="submission" date="2020-08" db="EMBL/GenBank/DDBJ databases">
        <title>Genomic Encyclopedia of Type Strains, Phase III (KMG-III): the genomes of soil and plant-associated and newly described type strains.</title>
        <authorList>
            <person name="Whitman W."/>
        </authorList>
    </citation>
    <scope>NUCLEOTIDE SEQUENCE [LARGE SCALE GENOMIC DNA]</scope>
    <source>
        <strain evidence="6 7">CECT 8571</strain>
    </source>
</reference>
<evidence type="ECO:0000313" key="6">
    <source>
        <dbReference type="EMBL" id="MBB3167448.1"/>
    </source>
</evidence>
<evidence type="ECO:0000256" key="3">
    <source>
        <dbReference type="ARBA" id="ARBA00023125"/>
    </source>
</evidence>
<dbReference type="PROSITE" id="PS50987">
    <property type="entry name" value="HTH_ARSR_2"/>
    <property type="match status" value="1"/>
</dbReference>
<dbReference type="InterPro" id="IPR011991">
    <property type="entry name" value="ArsR-like_HTH"/>
</dbReference>
<dbReference type="InterPro" id="IPR001845">
    <property type="entry name" value="HTH_ArsR_DNA-bd_dom"/>
</dbReference>
<evidence type="ECO:0000256" key="4">
    <source>
        <dbReference type="ARBA" id="ARBA00023163"/>
    </source>
</evidence>
<gene>
    <name evidence="6" type="ORF">FHS30_000624</name>
</gene>
<sequence>MKFHIYCATTFANPCHLTRLTKEPMVHPTHFFKLLADDTRLKSLLLICREGELCVCELTCALGESQPKISRHLAQLRQADVLLDRRQGQWVYYRINPDLATWCHAVLAESLAANPQFLSQHLQQLAHMGDRPTRAQACC</sequence>
<dbReference type="FunFam" id="1.10.10.10:FF:000279">
    <property type="entry name" value="Transcriptional regulator, ArsR family"/>
    <property type="match status" value="1"/>
</dbReference>
<dbReference type="CDD" id="cd00090">
    <property type="entry name" value="HTH_ARSR"/>
    <property type="match status" value="1"/>
</dbReference>
<protein>
    <submittedName>
        <fullName evidence="6">ArsR family transcriptional regulator</fullName>
    </submittedName>
</protein>
<evidence type="ECO:0000256" key="1">
    <source>
        <dbReference type="ARBA" id="ARBA00022849"/>
    </source>
</evidence>
<dbReference type="AlphaFoldDB" id="A0A839UPH5"/>
<dbReference type="InterPro" id="IPR036390">
    <property type="entry name" value="WH_DNA-bd_sf"/>
</dbReference>
<proteinExistence type="predicted"/>
<dbReference type="PANTHER" id="PTHR33154:SF18">
    <property type="entry name" value="ARSENICAL RESISTANCE OPERON REPRESSOR"/>
    <property type="match status" value="1"/>
</dbReference>
<keyword evidence="3" id="KW-0238">DNA-binding</keyword>
<dbReference type="PRINTS" id="PR00778">
    <property type="entry name" value="HTHARSR"/>
</dbReference>
<feature type="domain" description="HTH arsR-type" evidence="5">
    <location>
        <begin position="20"/>
        <end position="114"/>
    </location>
</feature>
<keyword evidence="2" id="KW-0805">Transcription regulation</keyword>
<dbReference type="EMBL" id="JACHXZ010000001">
    <property type="protein sequence ID" value="MBB3167448.1"/>
    <property type="molecule type" value="Genomic_DNA"/>
</dbReference>
<evidence type="ECO:0000313" key="7">
    <source>
        <dbReference type="Proteomes" id="UP000559987"/>
    </source>
</evidence>
<keyword evidence="4" id="KW-0804">Transcription</keyword>
<keyword evidence="1" id="KW-0059">Arsenical resistance</keyword>
<dbReference type="Proteomes" id="UP000559987">
    <property type="component" value="Unassembled WGS sequence"/>
</dbReference>
<dbReference type="GO" id="GO:0003677">
    <property type="term" value="F:DNA binding"/>
    <property type="evidence" value="ECO:0007669"/>
    <property type="project" value="UniProtKB-KW"/>
</dbReference>
<dbReference type="NCBIfam" id="NF033788">
    <property type="entry name" value="HTH_metalloreg"/>
    <property type="match status" value="1"/>
</dbReference>
<comment type="caution">
    <text evidence="6">The sequence shown here is derived from an EMBL/GenBank/DDBJ whole genome shotgun (WGS) entry which is preliminary data.</text>
</comment>
<organism evidence="6 7">
    <name type="scientific">Simiduia aestuariiviva</name>
    <dbReference type="NCBI Taxonomy" id="1510459"/>
    <lineage>
        <taxon>Bacteria</taxon>
        <taxon>Pseudomonadati</taxon>
        <taxon>Pseudomonadota</taxon>
        <taxon>Gammaproteobacteria</taxon>
        <taxon>Cellvibrionales</taxon>
        <taxon>Cellvibrionaceae</taxon>
        <taxon>Simiduia</taxon>
    </lineage>
</organism>
<evidence type="ECO:0000256" key="2">
    <source>
        <dbReference type="ARBA" id="ARBA00023015"/>
    </source>
</evidence>
<dbReference type="InterPro" id="IPR036388">
    <property type="entry name" value="WH-like_DNA-bd_sf"/>
</dbReference>
<dbReference type="InterPro" id="IPR051081">
    <property type="entry name" value="HTH_MetalResp_TranReg"/>
</dbReference>
<dbReference type="GO" id="GO:0046685">
    <property type="term" value="P:response to arsenic-containing substance"/>
    <property type="evidence" value="ECO:0007669"/>
    <property type="project" value="UniProtKB-KW"/>
</dbReference>
<dbReference type="SMART" id="SM00418">
    <property type="entry name" value="HTH_ARSR"/>
    <property type="match status" value="1"/>
</dbReference>
<accession>A0A839UPH5</accession>
<evidence type="ECO:0000259" key="5">
    <source>
        <dbReference type="PROSITE" id="PS50987"/>
    </source>
</evidence>
<keyword evidence="7" id="KW-1185">Reference proteome</keyword>
<dbReference type="PANTHER" id="PTHR33154">
    <property type="entry name" value="TRANSCRIPTIONAL REGULATOR, ARSR FAMILY"/>
    <property type="match status" value="1"/>
</dbReference>